<protein>
    <submittedName>
        <fullName evidence="1">Uncharacterized protein</fullName>
    </submittedName>
</protein>
<evidence type="ECO:0000313" key="1">
    <source>
        <dbReference type="EMBL" id="RRT66103.1"/>
    </source>
</evidence>
<name>A0A426ZQ11_ENSVE</name>
<sequence length="97" mass="10701">MALSGGGFILIGRRVIRTLGLTSTITSSVVALYGESVGVEAWHEGMARHAAFMTRDDSLTSTPSDRFHFEYRRDYGVGVGSSPTQMLMLSLSWSRHY</sequence>
<dbReference type="AlphaFoldDB" id="A0A426ZQ11"/>
<evidence type="ECO:0000313" key="2">
    <source>
        <dbReference type="Proteomes" id="UP000287651"/>
    </source>
</evidence>
<dbReference type="EMBL" id="AMZH03005561">
    <property type="protein sequence ID" value="RRT66103.1"/>
    <property type="molecule type" value="Genomic_DNA"/>
</dbReference>
<accession>A0A426ZQ11</accession>
<comment type="caution">
    <text evidence="1">The sequence shown here is derived from an EMBL/GenBank/DDBJ whole genome shotgun (WGS) entry which is preliminary data.</text>
</comment>
<gene>
    <name evidence="1" type="ORF">B296_00025260</name>
</gene>
<dbReference type="Proteomes" id="UP000287651">
    <property type="component" value="Unassembled WGS sequence"/>
</dbReference>
<proteinExistence type="predicted"/>
<organism evidence="1 2">
    <name type="scientific">Ensete ventricosum</name>
    <name type="common">Abyssinian banana</name>
    <name type="synonym">Musa ensete</name>
    <dbReference type="NCBI Taxonomy" id="4639"/>
    <lineage>
        <taxon>Eukaryota</taxon>
        <taxon>Viridiplantae</taxon>
        <taxon>Streptophyta</taxon>
        <taxon>Embryophyta</taxon>
        <taxon>Tracheophyta</taxon>
        <taxon>Spermatophyta</taxon>
        <taxon>Magnoliopsida</taxon>
        <taxon>Liliopsida</taxon>
        <taxon>Zingiberales</taxon>
        <taxon>Musaceae</taxon>
        <taxon>Ensete</taxon>
    </lineage>
</organism>
<reference evidence="1 2" key="1">
    <citation type="journal article" date="2014" name="Agronomy (Basel)">
        <title>A Draft Genome Sequence for Ensete ventricosum, the Drought-Tolerant Tree Against Hunger.</title>
        <authorList>
            <person name="Harrison J."/>
            <person name="Moore K.A."/>
            <person name="Paszkiewicz K."/>
            <person name="Jones T."/>
            <person name="Grant M."/>
            <person name="Ambacheew D."/>
            <person name="Muzemil S."/>
            <person name="Studholme D.J."/>
        </authorList>
    </citation>
    <scope>NUCLEOTIDE SEQUENCE [LARGE SCALE GENOMIC DNA]</scope>
</reference>